<dbReference type="Proteomes" id="UP000325434">
    <property type="component" value="Unassembled WGS sequence"/>
</dbReference>
<reference evidence="1" key="1">
    <citation type="submission" date="2019-04" db="EMBL/GenBank/DDBJ databases">
        <title>Friends and foes A comparative genomics study of 23 Aspergillus species from section Flavi.</title>
        <authorList>
            <consortium name="DOE Joint Genome Institute"/>
            <person name="Kjaerbolling I."/>
            <person name="Vesth T."/>
            <person name="Frisvad J.C."/>
            <person name="Nybo J.L."/>
            <person name="Theobald S."/>
            <person name="Kildgaard S."/>
            <person name="Isbrandt T."/>
            <person name="Kuo A."/>
            <person name="Sato A."/>
            <person name="Lyhne E.K."/>
            <person name="Kogle M.E."/>
            <person name="Wiebenga A."/>
            <person name="Kun R.S."/>
            <person name="Lubbers R.J."/>
            <person name="Makela M.R."/>
            <person name="Barry K."/>
            <person name="Chovatia M."/>
            <person name="Clum A."/>
            <person name="Daum C."/>
            <person name="Haridas S."/>
            <person name="He G."/>
            <person name="LaButti K."/>
            <person name="Lipzen A."/>
            <person name="Mondo S."/>
            <person name="Riley R."/>
            <person name="Salamov A."/>
            <person name="Simmons B.A."/>
            <person name="Magnuson J.K."/>
            <person name="Henrissat B."/>
            <person name="Mortensen U.H."/>
            <person name="Larsen T.O."/>
            <person name="Devries R.P."/>
            <person name="Grigoriev I.V."/>
            <person name="Machida M."/>
            <person name="Baker S.E."/>
            <person name="Andersen M.R."/>
        </authorList>
    </citation>
    <scope>NUCLEOTIDE SEQUENCE [LARGE SCALE GENOMIC DNA]</scope>
    <source>
        <strain evidence="1">CBS 121.62</strain>
    </source>
</reference>
<gene>
    <name evidence="1" type="ORF">BDV35DRAFT_218005</name>
</gene>
<dbReference type="AlphaFoldDB" id="A0A5N6GXL9"/>
<organism evidence="1">
    <name type="scientific">Aspergillus flavus</name>
    <dbReference type="NCBI Taxonomy" id="5059"/>
    <lineage>
        <taxon>Eukaryota</taxon>
        <taxon>Fungi</taxon>
        <taxon>Dikarya</taxon>
        <taxon>Ascomycota</taxon>
        <taxon>Pezizomycotina</taxon>
        <taxon>Eurotiomycetes</taxon>
        <taxon>Eurotiomycetidae</taxon>
        <taxon>Eurotiales</taxon>
        <taxon>Aspergillaceae</taxon>
        <taxon>Aspergillus</taxon>
        <taxon>Aspergillus subgen. Circumdati</taxon>
    </lineage>
</organism>
<proteinExistence type="predicted"/>
<accession>A0A5N6GXL9</accession>
<sequence length="72" mass="8224">MMSAPHISVIIIYLHLETCRTEVQGYFLRSRPLHLSMMSDLLRGSKAPRNINEELEKLALFALSGFDFGFLP</sequence>
<evidence type="ECO:0000313" key="1">
    <source>
        <dbReference type="EMBL" id="KAB8246668.1"/>
    </source>
</evidence>
<dbReference type="EMBL" id="ML734597">
    <property type="protein sequence ID" value="KAB8246668.1"/>
    <property type="molecule type" value="Genomic_DNA"/>
</dbReference>
<name>A0A5N6GXL9_ASPFL</name>
<protein>
    <submittedName>
        <fullName evidence="1">Uncharacterized protein</fullName>
    </submittedName>
</protein>